<comment type="similarity">
    <text evidence="1 6">Belongs to the MinE family.</text>
</comment>
<dbReference type="GO" id="GO:0032955">
    <property type="term" value="P:regulation of division septum assembly"/>
    <property type="evidence" value="ECO:0007669"/>
    <property type="project" value="InterPro"/>
</dbReference>
<evidence type="ECO:0000313" key="7">
    <source>
        <dbReference type="EMBL" id="KFB73412.1"/>
    </source>
</evidence>
<dbReference type="SUPFAM" id="SSF55229">
    <property type="entry name" value="Cell division protein MinE topological specificity domain"/>
    <property type="match status" value="1"/>
</dbReference>
<dbReference type="InterPro" id="IPR005527">
    <property type="entry name" value="MinE"/>
</dbReference>
<protein>
    <recommendedName>
        <fullName evidence="2 6">Cell division topological specificity factor</fullName>
    </recommendedName>
</protein>
<dbReference type="NCBIfam" id="NF001422">
    <property type="entry name" value="PRK00296.1"/>
    <property type="match status" value="1"/>
</dbReference>
<dbReference type="FunFam" id="3.30.1070.10:FF:000001">
    <property type="entry name" value="Cell division topological specificity factor"/>
    <property type="match status" value="1"/>
</dbReference>
<dbReference type="NCBIfam" id="TIGR01215">
    <property type="entry name" value="minE"/>
    <property type="match status" value="1"/>
</dbReference>
<keyword evidence="3 6" id="KW-0132">Cell division</keyword>
<evidence type="ECO:0000313" key="8">
    <source>
        <dbReference type="Proteomes" id="UP000020077"/>
    </source>
</evidence>
<comment type="caution">
    <text evidence="7">The sequence shown here is derived from an EMBL/GenBank/DDBJ whole genome shotgun (WGS) entry which is preliminary data.</text>
</comment>
<dbReference type="Gene3D" id="3.30.1070.10">
    <property type="entry name" value="Cell division topological specificity factor MinE"/>
    <property type="match status" value="1"/>
</dbReference>
<evidence type="ECO:0000256" key="4">
    <source>
        <dbReference type="ARBA" id="ARBA00023306"/>
    </source>
</evidence>
<name>A0A080LX48_9PROT</name>
<evidence type="ECO:0000256" key="6">
    <source>
        <dbReference type="HAMAP-Rule" id="MF_00262"/>
    </source>
</evidence>
<dbReference type="EMBL" id="JDVG02000227">
    <property type="protein sequence ID" value="KFB73412.1"/>
    <property type="molecule type" value="Genomic_DNA"/>
</dbReference>
<sequence length="90" mass="9972">MSMSLFSLIFGSKPKTAAIARERLQLIIAHERNGSISTPDFLPALQQELMSVIAKYVSVNPEDIKVSLEKQGNFEVLEVNIVMPEGGRKL</sequence>
<gene>
    <name evidence="6 7" type="primary">minE</name>
    <name evidence="7" type="ORF">AW09_001328</name>
</gene>
<dbReference type="GO" id="GO:0051301">
    <property type="term" value="P:cell division"/>
    <property type="evidence" value="ECO:0007669"/>
    <property type="project" value="UniProtKB-KW"/>
</dbReference>
<evidence type="ECO:0000256" key="2">
    <source>
        <dbReference type="ARBA" id="ARBA00020112"/>
    </source>
</evidence>
<evidence type="ECO:0000256" key="1">
    <source>
        <dbReference type="ARBA" id="ARBA00008168"/>
    </source>
</evidence>
<reference evidence="7 8" key="1">
    <citation type="submission" date="2014-02" db="EMBL/GenBank/DDBJ databases">
        <title>Expanding our view of genomic diversity in Candidatus Accumulibacter clades.</title>
        <authorList>
            <person name="Skennerton C.T."/>
            <person name="Barr J.J."/>
            <person name="Slater F.R."/>
            <person name="Bond P.L."/>
            <person name="Tyson G.W."/>
        </authorList>
    </citation>
    <scope>NUCLEOTIDE SEQUENCE [LARGE SCALE GENOMIC DNA]</scope>
    <source>
        <strain evidence="8">BA-91</strain>
    </source>
</reference>
<evidence type="ECO:0000256" key="3">
    <source>
        <dbReference type="ARBA" id="ARBA00022618"/>
    </source>
</evidence>
<dbReference type="Pfam" id="PF03776">
    <property type="entry name" value="MinE"/>
    <property type="match status" value="1"/>
</dbReference>
<dbReference type="GO" id="GO:0042802">
    <property type="term" value="F:identical protein binding"/>
    <property type="evidence" value="ECO:0007669"/>
    <property type="project" value="UniProtKB-ARBA"/>
</dbReference>
<organism evidence="7 8">
    <name type="scientific">Candidatus Accumulibacter phosphatis</name>
    <dbReference type="NCBI Taxonomy" id="327160"/>
    <lineage>
        <taxon>Bacteria</taxon>
        <taxon>Pseudomonadati</taxon>
        <taxon>Pseudomonadota</taxon>
        <taxon>Betaproteobacteria</taxon>
        <taxon>Candidatus Accumulibacter</taxon>
    </lineage>
</organism>
<accession>A0A080LX48</accession>
<dbReference type="InterPro" id="IPR036707">
    <property type="entry name" value="MinE_sf"/>
</dbReference>
<dbReference type="AlphaFoldDB" id="A0A080LX48"/>
<comment type="function">
    <text evidence="5 6">Prevents the cell division inhibition by proteins MinC and MinD at internal division sites while permitting inhibition at polar sites. This ensures cell division at the proper site by restricting the formation of a division septum at the midpoint of the long axis of the cell.</text>
</comment>
<dbReference type="NCBIfam" id="NF010595">
    <property type="entry name" value="PRK13989.1"/>
    <property type="match status" value="1"/>
</dbReference>
<evidence type="ECO:0000256" key="5">
    <source>
        <dbReference type="ARBA" id="ARBA00025265"/>
    </source>
</evidence>
<keyword evidence="4 6" id="KW-0131">Cell cycle</keyword>
<dbReference type="HAMAP" id="MF_00262">
    <property type="entry name" value="MinE"/>
    <property type="match status" value="1"/>
</dbReference>
<proteinExistence type="inferred from homology"/>
<dbReference type="Proteomes" id="UP000020077">
    <property type="component" value="Unassembled WGS sequence"/>
</dbReference>